<dbReference type="Pfam" id="PF00246">
    <property type="entry name" value="Peptidase_M14"/>
    <property type="match status" value="1"/>
</dbReference>
<keyword evidence="6 16" id="KW-0732">Signal</keyword>
<comment type="caution">
    <text evidence="18">The sequence shown here is derived from an EMBL/GenBank/DDBJ whole genome shotgun (WGS) entry which is preliminary data.</text>
</comment>
<comment type="similarity">
    <text evidence="2 14">Belongs to the peptidase M14 family.</text>
</comment>
<comment type="catalytic activity">
    <reaction evidence="10">
        <text>Releases a C-terminal residue, which may be hydrophobic or positively charged.</text>
        <dbReference type="EC" id="3.4.17.18"/>
    </reaction>
</comment>
<feature type="domain" description="Peptidase M14" evidence="17">
    <location>
        <begin position="118"/>
        <end position="439"/>
    </location>
</feature>
<evidence type="ECO:0000256" key="8">
    <source>
        <dbReference type="ARBA" id="ARBA00022833"/>
    </source>
</evidence>
<feature type="active site" description="Proton donor/acceptor" evidence="14">
    <location>
        <position position="387"/>
    </location>
</feature>
<evidence type="ECO:0000256" key="10">
    <source>
        <dbReference type="ARBA" id="ARBA00050859"/>
    </source>
</evidence>
<dbReference type="SMART" id="SM00631">
    <property type="entry name" value="Zn_pept"/>
    <property type="match status" value="1"/>
</dbReference>
<evidence type="ECO:0000259" key="17">
    <source>
        <dbReference type="PROSITE" id="PS52035"/>
    </source>
</evidence>
<evidence type="ECO:0000256" key="1">
    <source>
        <dbReference type="ARBA" id="ARBA00001947"/>
    </source>
</evidence>
<keyword evidence="8" id="KW-0862">Zinc</keyword>
<dbReference type="PANTHER" id="PTHR11705:SF143">
    <property type="entry name" value="SLL0236 PROTEIN"/>
    <property type="match status" value="1"/>
</dbReference>
<dbReference type="Pfam" id="PF20773">
    <property type="entry name" value="InhA-like_MAM"/>
    <property type="match status" value="2"/>
</dbReference>
<dbReference type="EC" id="3.4.17.18" evidence="12"/>
<comment type="cofactor">
    <cofactor evidence="1">
        <name>Zn(2+)</name>
        <dbReference type="ChEBI" id="CHEBI:29105"/>
    </cofactor>
</comment>
<proteinExistence type="inferred from homology"/>
<evidence type="ECO:0000256" key="9">
    <source>
        <dbReference type="ARBA" id="ARBA00023049"/>
    </source>
</evidence>
<evidence type="ECO:0000256" key="14">
    <source>
        <dbReference type="PROSITE-ProRule" id="PRU01379"/>
    </source>
</evidence>
<dbReference type="GO" id="GO:0008270">
    <property type="term" value="F:zinc ion binding"/>
    <property type="evidence" value="ECO:0007669"/>
    <property type="project" value="InterPro"/>
</dbReference>
<dbReference type="AlphaFoldDB" id="A0A8I0K200"/>
<reference evidence="18" key="1">
    <citation type="submission" date="2020-09" db="EMBL/GenBank/DDBJ databases">
        <title>Novel species in genus Aeromicrobium.</title>
        <authorList>
            <person name="Zhang G."/>
        </authorList>
    </citation>
    <scope>NUCLEOTIDE SEQUENCE</scope>
    <source>
        <strain evidence="18">Zg-636</strain>
    </source>
</reference>
<dbReference type="EMBL" id="JACTVM010000001">
    <property type="protein sequence ID" value="MBC9225175.1"/>
    <property type="molecule type" value="Genomic_DNA"/>
</dbReference>
<evidence type="ECO:0000256" key="2">
    <source>
        <dbReference type="ARBA" id="ARBA00005988"/>
    </source>
</evidence>
<evidence type="ECO:0000256" key="12">
    <source>
        <dbReference type="ARBA" id="ARBA00066554"/>
    </source>
</evidence>
<evidence type="ECO:0000256" key="11">
    <source>
        <dbReference type="ARBA" id="ARBA00055464"/>
    </source>
</evidence>
<dbReference type="PRINTS" id="PR00765">
    <property type="entry name" value="CRBOXYPTASEA"/>
</dbReference>
<evidence type="ECO:0000313" key="19">
    <source>
        <dbReference type="Proteomes" id="UP000620591"/>
    </source>
</evidence>
<evidence type="ECO:0000313" key="18">
    <source>
        <dbReference type="EMBL" id="MBC9225175.1"/>
    </source>
</evidence>
<name>A0A8I0K200_9ACTN</name>
<evidence type="ECO:0000256" key="4">
    <source>
        <dbReference type="ARBA" id="ARBA00022670"/>
    </source>
</evidence>
<keyword evidence="4" id="KW-0645">Protease</keyword>
<sequence length="1043" mass="112665">MKSLTIPLGALVLVAGLSLSTLPAASQPAAAPRQNDTLEVYVVEGPTANLGQLGELGIDTQHVTQESTGAGKIRLELIVTGRQAAKVRDAGFQAKVKQVDGKKASQAARAQQRAGYSVYRSWSEDGGIADELRATAAANPRIAKLVRIGRTVQGKEILALKVTKNARNMRDGSRKAVLYGGAQHAREWITPEMVRRLMHHFLDGYGTDPQITRLVNTTELWFLPVSNPDGYDLTFTEGNRLWRKNVRDNNGDGAITPGDGVDPNRNFKTKWGWDNEGSSPDPTSETYRGPSAGSEPETKALDSLFKKVGFEFYINYHSAAELLLYGIGWQVSTPSPDDVINVAMAGDDAEPAVPGYDPDISAELYTTNGDTDTHATVKYGTLGFTPEMTTCETVSDAVPGDEWVSEDCVSGFNFPDDEELIQAEFEKNIPFALATAASAQDPDDPVSVVGRDTPALVADPFSVSHGRTQPVAVTAKRALKDLRLRYRINRGRTQSVKVREWRGGERYGDTHDDYYAEFRGKVERARPGDSVEVWFTGTEPRSRHHGSRGRHGGRKGTSVSSTPFTYRVANDIGGDVLILAAEDVTGISPVQGVASAKYADDYAAALTAAGYSSDVYDVDVNGRVAPHHLGVLSHYDAIVWESGDDIITRAVGQPGGTAAKLANDLELTVRDYLNEGGKALVTGQYNQYGQATAASYFFSPTAPPECTVRAEPCLTLENDFQQYWLGAYNYVSDGATGEDGPYGVRGEDGGPFAGFASALNGGDSPDNQEHTASLLSTSSFLPPDEFPQFRSSAPLKWDRPGAAPFDPVDGDWYAFSQVADQGWKRLARTVDLTGATSGALQFQVSYDTETDWDFLVVEAREVGTENWTTLPETNGHTTQSTGASCPEGWVDIHPQVAHYQGADCSPAGSTGEWNAATGSSNGWQDWNLDLTPFAGKQVEVSISYISDWVTQGLGVFVDDAHVIVDGAETTATSFETDLGGWTTPPAPEGSRETNTWERSQRAFEEGSATLTKDTVFTGFGAEGLQTAAQRAEFVERVMAHLLD</sequence>
<evidence type="ECO:0000256" key="6">
    <source>
        <dbReference type="ARBA" id="ARBA00022729"/>
    </source>
</evidence>
<dbReference type="InterPro" id="IPR057246">
    <property type="entry name" value="CARBOXYPEPT_ZN_1"/>
</dbReference>
<evidence type="ECO:0000256" key="5">
    <source>
        <dbReference type="ARBA" id="ARBA00022723"/>
    </source>
</evidence>
<comment type="function">
    <text evidence="11">Carboxypeptidase that possesses the specificities of both mammalian Cpase A and B. Thus shows broad substrate specificity, being able to cleave Cbz-Gly-Leu, Cbz-Gly-Val, Cbz-Gly-Phe, Cbz-Gly-Lys and Bz-Gly-Arg in vitro.</text>
</comment>
<dbReference type="Gene3D" id="3.40.630.10">
    <property type="entry name" value="Zn peptidases"/>
    <property type="match status" value="1"/>
</dbReference>
<feature type="region of interest" description="Disordered" evidence="15">
    <location>
        <begin position="249"/>
        <end position="296"/>
    </location>
</feature>
<dbReference type="PANTHER" id="PTHR11705">
    <property type="entry name" value="PROTEASE FAMILY M14 CARBOXYPEPTIDASE A,B"/>
    <property type="match status" value="1"/>
</dbReference>
<evidence type="ECO:0000256" key="13">
    <source>
        <dbReference type="ARBA" id="ARBA00074273"/>
    </source>
</evidence>
<dbReference type="SUPFAM" id="SSF53187">
    <property type="entry name" value="Zn-dependent exopeptidases"/>
    <property type="match status" value="1"/>
</dbReference>
<dbReference type="RefSeq" id="WP_187768496.1">
    <property type="nucleotide sequence ID" value="NZ_JACTVM010000001.1"/>
</dbReference>
<gene>
    <name evidence="18" type="ORF">IBG24_02460</name>
</gene>
<dbReference type="GO" id="GO:0005615">
    <property type="term" value="C:extracellular space"/>
    <property type="evidence" value="ECO:0007669"/>
    <property type="project" value="TreeGrafter"/>
</dbReference>
<dbReference type="GO" id="GO:0006508">
    <property type="term" value="P:proteolysis"/>
    <property type="evidence" value="ECO:0007669"/>
    <property type="project" value="UniProtKB-KW"/>
</dbReference>
<feature type="compositionally biased region" description="Basic residues" evidence="15">
    <location>
        <begin position="542"/>
        <end position="554"/>
    </location>
</feature>
<feature type="region of interest" description="Disordered" evidence="15">
    <location>
        <begin position="539"/>
        <end position="559"/>
    </location>
</feature>
<organism evidence="18 19">
    <name type="scientific">Aeromicrobium senzhongii</name>
    <dbReference type="NCBI Taxonomy" id="2663859"/>
    <lineage>
        <taxon>Bacteria</taxon>
        <taxon>Bacillati</taxon>
        <taxon>Actinomycetota</taxon>
        <taxon>Actinomycetes</taxon>
        <taxon>Propionibacteriales</taxon>
        <taxon>Nocardioidaceae</taxon>
        <taxon>Aeromicrobium</taxon>
    </lineage>
</organism>
<evidence type="ECO:0000256" key="15">
    <source>
        <dbReference type="SAM" id="MobiDB-lite"/>
    </source>
</evidence>
<dbReference type="PROSITE" id="PS52035">
    <property type="entry name" value="PEPTIDASE_M14"/>
    <property type="match status" value="1"/>
</dbReference>
<feature type="signal peptide" evidence="16">
    <location>
        <begin position="1"/>
        <end position="26"/>
    </location>
</feature>
<keyword evidence="5" id="KW-0479">Metal-binding</keyword>
<dbReference type="PROSITE" id="PS00132">
    <property type="entry name" value="CARBOXYPEPT_ZN_1"/>
    <property type="match status" value="1"/>
</dbReference>
<dbReference type="Proteomes" id="UP000620591">
    <property type="component" value="Unassembled WGS sequence"/>
</dbReference>
<feature type="chain" id="PRO_5039718367" description="Zinc carboxypeptidase" evidence="16">
    <location>
        <begin position="27"/>
        <end position="1043"/>
    </location>
</feature>
<dbReference type="CDD" id="cd03859">
    <property type="entry name" value="M14_CPT"/>
    <property type="match status" value="1"/>
</dbReference>
<evidence type="ECO:0000256" key="7">
    <source>
        <dbReference type="ARBA" id="ARBA00022801"/>
    </source>
</evidence>
<dbReference type="InterPro" id="IPR000834">
    <property type="entry name" value="Peptidase_M14"/>
</dbReference>
<dbReference type="GO" id="GO:0004181">
    <property type="term" value="F:metallocarboxypeptidase activity"/>
    <property type="evidence" value="ECO:0007669"/>
    <property type="project" value="InterPro"/>
</dbReference>
<protein>
    <recommendedName>
        <fullName evidence="13">Zinc carboxypeptidase</fullName>
        <ecNumber evidence="12">3.4.17.18</ecNumber>
    </recommendedName>
</protein>
<accession>A0A8I0K200</accession>
<keyword evidence="3" id="KW-0121">Carboxypeptidase</keyword>
<dbReference type="FunFam" id="3.40.630.10:FF:000084">
    <property type="entry name" value="Carboxypeptidase B2"/>
    <property type="match status" value="1"/>
</dbReference>
<evidence type="ECO:0000256" key="3">
    <source>
        <dbReference type="ARBA" id="ARBA00022645"/>
    </source>
</evidence>
<keyword evidence="7" id="KW-0378">Hydrolase</keyword>
<evidence type="ECO:0000256" key="16">
    <source>
        <dbReference type="SAM" id="SignalP"/>
    </source>
</evidence>
<dbReference type="InterPro" id="IPR033810">
    <property type="entry name" value="Carboxypeptidase_T"/>
</dbReference>
<keyword evidence="9" id="KW-0482">Metalloprotease</keyword>
<feature type="compositionally biased region" description="Polar residues" evidence="15">
    <location>
        <begin position="276"/>
        <end position="286"/>
    </location>
</feature>